<reference key="1">
    <citation type="submission" date="2010-11" db="EMBL/GenBank/DDBJ databases">
        <title>The complete sequence of chromosome of Isophaera pallida ATCC 43644.</title>
        <authorList>
            <consortium name="US DOE Joint Genome Institute (JGI-PGF)"/>
            <person name="Lucas S."/>
            <person name="Copeland A."/>
            <person name="Lapidus A."/>
            <person name="Bruce D."/>
            <person name="Goodwin L."/>
            <person name="Pitluck S."/>
            <person name="Kyrpides N."/>
            <person name="Mavromatis K."/>
            <person name="Pagani I."/>
            <person name="Ivanova N."/>
            <person name="Saunders E."/>
            <person name="Brettin T."/>
            <person name="Detter J.C."/>
            <person name="Han C."/>
            <person name="Tapia R."/>
            <person name="Land M."/>
            <person name="Hauser L."/>
            <person name="Markowitz V."/>
            <person name="Cheng J.-F."/>
            <person name="Hugenholtz P."/>
            <person name="Woyke T."/>
            <person name="Wu D."/>
            <person name="Eisen J.A."/>
        </authorList>
    </citation>
    <scope>NUCLEOTIDE SEQUENCE</scope>
    <source>
        <strain>ATCC 43644</strain>
    </source>
</reference>
<dbReference type="RefSeq" id="WP_013564357.1">
    <property type="nucleotide sequence ID" value="NC_014962.1"/>
</dbReference>
<sequence length="76" mass="8185">MKKARFLVRAESVNAVKRALRNVPGGVEVIGRYDRDTIECAHTMAGPSFIRNWPIVRGRLARAGLGVVGEVGPIAG</sequence>
<dbReference type="OrthoDB" id="287105at2"/>
<organism evidence="1 2">
    <name type="scientific">Isosphaera pallida (strain ATCC 43644 / DSM 9630 / IS1B)</name>
    <dbReference type="NCBI Taxonomy" id="575540"/>
    <lineage>
        <taxon>Bacteria</taxon>
        <taxon>Pseudomonadati</taxon>
        <taxon>Planctomycetota</taxon>
        <taxon>Planctomycetia</taxon>
        <taxon>Isosphaerales</taxon>
        <taxon>Isosphaeraceae</taxon>
        <taxon>Isosphaera</taxon>
    </lineage>
</organism>
<proteinExistence type="predicted"/>
<accession>E8QY79</accession>
<dbReference type="KEGG" id="ipa:Isop_1484"/>
<dbReference type="InParanoid" id="E8QY79"/>
<dbReference type="Proteomes" id="UP000008631">
    <property type="component" value="Chromosome"/>
</dbReference>
<gene>
    <name evidence="1" type="ordered locus">Isop_1484</name>
</gene>
<evidence type="ECO:0000313" key="1">
    <source>
        <dbReference type="EMBL" id="ADV62069.1"/>
    </source>
</evidence>
<keyword evidence="2" id="KW-1185">Reference proteome</keyword>
<protein>
    <submittedName>
        <fullName evidence="1">Uncharacterized protein</fullName>
    </submittedName>
</protein>
<dbReference type="EMBL" id="CP002353">
    <property type="protein sequence ID" value="ADV62069.1"/>
    <property type="molecule type" value="Genomic_DNA"/>
</dbReference>
<reference evidence="1 2" key="2">
    <citation type="journal article" date="2011" name="Stand. Genomic Sci.">
        <title>Complete genome sequence of Isosphaera pallida type strain (IS1B).</title>
        <authorList>
            <consortium name="US DOE Joint Genome Institute (JGI-PGF)"/>
            <person name="Goker M."/>
            <person name="Cleland D."/>
            <person name="Saunders E."/>
            <person name="Lapidus A."/>
            <person name="Nolan M."/>
            <person name="Lucas S."/>
            <person name="Hammon N."/>
            <person name="Deshpande S."/>
            <person name="Cheng J.F."/>
            <person name="Tapia R."/>
            <person name="Han C."/>
            <person name="Goodwin L."/>
            <person name="Pitluck S."/>
            <person name="Liolios K."/>
            <person name="Pagani I."/>
            <person name="Ivanova N."/>
            <person name="Mavromatis K."/>
            <person name="Pati A."/>
            <person name="Chen A."/>
            <person name="Palaniappan K."/>
            <person name="Land M."/>
            <person name="Hauser L."/>
            <person name="Chang Y.J."/>
            <person name="Jeffries C.D."/>
            <person name="Detter J.C."/>
            <person name="Beck B."/>
            <person name="Woyke T."/>
            <person name="Bristow J."/>
            <person name="Eisen J.A."/>
            <person name="Markowitz V."/>
            <person name="Hugenholtz P."/>
            <person name="Kyrpides N.C."/>
            <person name="Klenk H.P."/>
        </authorList>
    </citation>
    <scope>NUCLEOTIDE SEQUENCE [LARGE SCALE GENOMIC DNA]</scope>
    <source>
        <strain evidence="2">ATCC 43644 / DSM 9630 / IS1B</strain>
    </source>
</reference>
<name>E8QY79_ISOPI</name>
<evidence type="ECO:0000313" key="2">
    <source>
        <dbReference type="Proteomes" id="UP000008631"/>
    </source>
</evidence>
<dbReference type="AlphaFoldDB" id="E8QY79"/>
<dbReference type="HOGENOM" id="CLU_2649568_0_0_0"/>
<dbReference type="eggNOG" id="ENOG502ZEMU">
    <property type="taxonomic scope" value="Bacteria"/>
</dbReference>